<gene>
    <name evidence="1" type="ORF">E4N86_11505</name>
</gene>
<evidence type="ECO:0000313" key="1">
    <source>
        <dbReference type="EMBL" id="UTD01261.1"/>
    </source>
</evidence>
<accession>A0A9Q9EY10</accession>
<dbReference type="RefSeq" id="WP_253717168.1">
    <property type="nucleotide sequence ID" value="NZ_CP051522.1"/>
</dbReference>
<dbReference type="Proteomes" id="UP001056981">
    <property type="component" value="Chromosome"/>
</dbReference>
<sequence>MKEKLIFFLLIVLNFSLNSQEIYDNFYKFKAELYNTPSEKTAAAIDEYGNKIEKMQISEEEKLTLQNFLVLEEINLLNRDKNNKKKIYLMLKKQNEESAAFMQSKKNSKADKWFLLSWADIKSRYIAFLSGQDIQKEANDTKMLYLAALKKDKKFAPASISFGLWLFFAPPIVGGGYENSLNEISKAVSNAKNNYEKYLALIFRAQVNFALENFELSQKDLKDASILIPDEAFTLFIEELNKNGKIFFSK</sequence>
<reference evidence="1" key="1">
    <citation type="submission" date="2020-04" db="EMBL/GenBank/DDBJ databases">
        <title>Comparative genomics of oral phylogroup-2 Treponema strains.</title>
        <authorList>
            <person name="Zeng H."/>
            <person name="Chan Y.K."/>
            <person name="Watt R.M."/>
        </authorList>
    </citation>
    <scope>NUCLEOTIDE SEQUENCE</scope>
    <source>
        <strain evidence="1">OMZ 905</strain>
    </source>
</reference>
<proteinExistence type="predicted"/>
<protein>
    <submittedName>
        <fullName evidence="1">Uncharacterized protein</fullName>
    </submittedName>
</protein>
<name>A0A9Q9EY10_TREDN</name>
<organism evidence="1 2">
    <name type="scientific">Treponema denticola</name>
    <dbReference type="NCBI Taxonomy" id="158"/>
    <lineage>
        <taxon>Bacteria</taxon>
        <taxon>Pseudomonadati</taxon>
        <taxon>Spirochaetota</taxon>
        <taxon>Spirochaetia</taxon>
        <taxon>Spirochaetales</taxon>
        <taxon>Treponemataceae</taxon>
        <taxon>Treponema</taxon>
    </lineage>
</organism>
<dbReference type="AlphaFoldDB" id="A0A9Q9EY10"/>
<dbReference type="EMBL" id="CP051635">
    <property type="protein sequence ID" value="UTD01261.1"/>
    <property type="molecule type" value="Genomic_DNA"/>
</dbReference>
<evidence type="ECO:0000313" key="2">
    <source>
        <dbReference type="Proteomes" id="UP001056981"/>
    </source>
</evidence>